<name>A0ABV8FIA5_9ACTN</name>
<reference evidence="10" key="1">
    <citation type="journal article" date="2019" name="Int. J. Syst. Evol. Microbiol.">
        <title>The Global Catalogue of Microorganisms (GCM) 10K type strain sequencing project: providing services to taxonomists for standard genome sequencing and annotation.</title>
        <authorList>
            <consortium name="The Broad Institute Genomics Platform"/>
            <consortium name="The Broad Institute Genome Sequencing Center for Infectious Disease"/>
            <person name="Wu L."/>
            <person name="Ma J."/>
        </authorList>
    </citation>
    <scope>NUCLEOTIDE SEQUENCE [LARGE SCALE GENOMIC DNA]</scope>
    <source>
        <strain evidence="10">TBRC 1826</strain>
    </source>
</reference>
<dbReference type="PANTHER" id="PTHR30472">
    <property type="entry name" value="FERRIC ENTEROBACTIN TRANSPORT SYSTEM PERMEASE PROTEIN"/>
    <property type="match status" value="1"/>
</dbReference>
<protein>
    <submittedName>
        <fullName evidence="9">FecCD family ABC transporter permease</fullName>
    </submittedName>
</protein>
<evidence type="ECO:0000256" key="1">
    <source>
        <dbReference type="ARBA" id="ARBA00004651"/>
    </source>
</evidence>
<feature type="transmembrane region" description="Helical" evidence="8">
    <location>
        <begin position="257"/>
        <end position="278"/>
    </location>
</feature>
<evidence type="ECO:0000256" key="5">
    <source>
        <dbReference type="ARBA" id="ARBA00022692"/>
    </source>
</evidence>
<evidence type="ECO:0000256" key="3">
    <source>
        <dbReference type="ARBA" id="ARBA00022448"/>
    </source>
</evidence>
<accession>A0ABV8FIA5</accession>
<dbReference type="CDD" id="cd06550">
    <property type="entry name" value="TM_ABC_iron-siderophores_like"/>
    <property type="match status" value="1"/>
</dbReference>
<dbReference type="RefSeq" id="WP_378530758.1">
    <property type="nucleotide sequence ID" value="NZ_JBHSBH010000004.1"/>
</dbReference>
<comment type="subcellular location">
    <subcellularLocation>
        <location evidence="1">Cell membrane</location>
        <topology evidence="1">Multi-pass membrane protein</topology>
    </subcellularLocation>
</comment>
<sequence length="352" mass="35554">MEGRALAARGTPSGAPRLGDARRRRRLLGLGLLLAGLLACVVAGISVGARSIPLDDVWRLLVSPDGGENATIVRSLRVPRTALGVLVGASLGVAGVLMQSHTRNPIADPSLLGVSAGAACGVVLGIFLADVGSLTGYVWFALAGALAASTAVFAIASGGGRGPTPVTLVLAGAAMTALLSAVTSAVVLVDQQSLEVFRFWRVGSLVGRPPEVIWQVLPFLLAGLAIAVATAPGMNALALGDDVAVALGQRVRVTRAAGILAISLLTGASVAAVGPVGFVGLMAPHLARAITGPDHRWLVPYAALCGASLVLIADVIGRVARGSGEVEVGIILAVMGGPFFIALIRRRKLVAL</sequence>
<keyword evidence="4" id="KW-1003">Cell membrane</keyword>
<feature type="transmembrane region" description="Helical" evidence="8">
    <location>
        <begin position="81"/>
        <end position="98"/>
    </location>
</feature>
<feature type="transmembrane region" description="Helical" evidence="8">
    <location>
        <begin position="110"/>
        <end position="131"/>
    </location>
</feature>
<keyword evidence="5 8" id="KW-0812">Transmembrane</keyword>
<proteinExistence type="inferred from homology"/>
<dbReference type="EMBL" id="JBHSBH010000004">
    <property type="protein sequence ID" value="MFC3995552.1"/>
    <property type="molecule type" value="Genomic_DNA"/>
</dbReference>
<evidence type="ECO:0000256" key="4">
    <source>
        <dbReference type="ARBA" id="ARBA00022475"/>
    </source>
</evidence>
<feature type="transmembrane region" description="Helical" evidence="8">
    <location>
        <begin position="27"/>
        <end position="49"/>
    </location>
</feature>
<keyword evidence="10" id="KW-1185">Reference proteome</keyword>
<feature type="transmembrane region" description="Helical" evidence="8">
    <location>
        <begin position="298"/>
        <end position="316"/>
    </location>
</feature>
<evidence type="ECO:0000256" key="7">
    <source>
        <dbReference type="ARBA" id="ARBA00023136"/>
    </source>
</evidence>
<evidence type="ECO:0000256" key="2">
    <source>
        <dbReference type="ARBA" id="ARBA00007935"/>
    </source>
</evidence>
<feature type="transmembrane region" description="Helical" evidence="8">
    <location>
        <begin position="137"/>
        <end position="156"/>
    </location>
</feature>
<feature type="transmembrane region" description="Helical" evidence="8">
    <location>
        <begin position="212"/>
        <end position="237"/>
    </location>
</feature>
<gene>
    <name evidence="9" type="ORF">ACFOVU_06485</name>
</gene>
<comment type="similarity">
    <text evidence="2">Belongs to the binding-protein-dependent transport system permease family. FecCD subfamily.</text>
</comment>
<dbReference type="SUPFAM" id="SSF81345">
    <property type="entry name" value="ABC transporter involved in vitamin B12 uptake, BtuC"/>
    <property type="match status" value="1"/>
</dbReference>
<evidence type="ECO:0000256" key="6">
    <source>
        <dbReference type="ARBA" id="ARBA00022989"/>
    </source>
</evidence>
<comment type="caution">
    <text evidence="9">The sequence shown here is derived from an EMBL/GenBank/DDBJ whole genome shotgun (WGS) entry which is preliminary data.</text>
</comment>
<keyword evidence="6 8" id="KW-1133">Transmembrane helix</keyword>
<evidence type="ECO:0000313" key="9">
    <source>
        <dbReference type="EMBL" id="MFC3995552.1"/>
    </source>
</evidence>
<dbReference type="InterPro" id="IPR037294">
    <property type="entry name" value="ABC_BtuC-like"/>
</dbReference>
<organism evidence="9 10">
    <name type="scientific">Nocardiopsis sediminis</name>
    <dbReference type="NCBI Taxonomy" id="1778267"/>
    <lineage>
        <taxon>Bacteria</taxon>
        <taxon>Bacillati</taxon>
        <taxon>Actinomycetota</taxon>
        <taxon>Actinomycetes</taxon>
        <taxon>Streptosporangiales</taxon>
        <taxon>Nocardiopsidaceae</taxon>
        <taxon>Nocardiopsis</taxon>
    </lineage>
</organism>
<dbReference type="Pfam" id="PF01032">
    <property type="entry name" value="FecCD"/>
    <property type="match status" value="1"/>
</dbReference>
<evidence type="ECO:0000313" key="10">
    <source>
        <dbReference type="Proteomes" id="UP001595847"/>
    </source>
</evidence>
<dbReference type="Gene3D" id="1.10.3470.10">
    <property type="entry name" value="ABC transporter involved in vitamin B12 uptake, BtuC"/>
    <property type="match status" value="1"/>
</dbReference>
<keyword evidence="3" id="KW-0813">Transport</keyword>
<evidence type="ECO:0000256" key="8">
    <source>
        <dbReference type="SAM" id="Phobius"/>
    </source>
</evidence>
<dbReference type="PANTHER" id="PTHR30472:SF1">
    <property type="entry name" value="FE(3+) DICITRATE TRANSPORT SYSTEM PERMEASE PROTEIN FECC-RELATED"/>
    <property type="match status" value="1"/>
</dbReference>
<dbReference type="Proteomes" id="UP001595847">
    <property type="component" value="Unassembled WGS sequence"/>
</dbReference>
<feature type="transmembrane region" description="Helical" evidence="8">
    <location>
        <begin position="328"/>
        <end position="345"/>
    </location>
</feature>
<dbReference type="InterPro" id="IPR000522">
    <property type="entry name" value="ABC_transptr_permease_BtuC"/>
</dbReference>
<feature type="transmembrane region" description="Helical" evidence="8">
    <location>
        <begin position="168"/>
        <end position="189"/>
    </location>
</feature>
<keyword evidence="7 8" id="KW-0472">Membrane</keyword>